<dbReference type="RefSeq" id="WP_032125253.1">
    <property type="nucleotide sequence ID" value="NZ_LN879502.1"/>
</dbReference>
<dbReference type="Pfam" id="PF05974">
    <property type="entry name" value="DUF892"/>
    <property type="match status" value="1"/>
</dbReference>
<organism evidence="2 3">
    <name type="scientific">Candidatus Protochlamydia naegleriophila</name>
    <dbReference type="NCBI Taxonomy" id="389348"/>
    <lineage>
        <taxon>Bacteria</taxon>
        <taxon>Pseudomonadati</taxon>
        <taxon>Chlamydiota</taxon>
        <taxon>Chlamydiia</taxon>
        <taxon>Parachlamydiales</taxon>
        <taxon>Parachlamydiaceae</taxon>
        <taxon>Candidatus Protochlamydia</taxon>
    </lineage>
</organism>
<dbReference type="PANTHER" id="PTHR30565">
    <property type="entry name" value="PROTEIN YCIF"/>
    <property type="match status" value="1"/>
</dbReference>
<dbReference type="Proteomes" id="UP000069902">
    <property type="component" value="Chromosome cPNK"/>
</dbReference>
<dbReference type="Gene3D" id="1.20.1260.10">
    <property type="match status" value="1"/>
</dbReference>
<dbReference type="SUPFAM" id="SSF47240">
    <property type="entry name" value="Ferritin-like"/>
    <property type="match status" value="1"/>
</dbReference>
<dbReference type="PATRIC" id="fig|389348.3.peg.790"/>
<dbReference type="AlphaFoldDB" id="A0A0U5CNU4"/>
<dbReference type="InParanoid" id="A0A0U5CNU4"/>
<reference evidence="3" key="1">
    <citation type="submission" date="2015-09" db="EMBL/GenBank/DDBJ databases">
        <authorList>
            <person name="Bertelli C."/>
        </authorList>
    </citation>
    <scope>NUCLEOTIDE SEQUENCE [LARGE SCALE GENOMIC DNA]</scope>
    <source>
        <strain evidence="3">KNic</strain>
    </source>
</reference>
<accession>A0A0U5CNU4</accession>
<keyword evidence="3" id="KW-1185">Reference proteome</keyword>
<dbReference type="CDD" id="cd07909">
    <property type="entry name" value="YciF"/>
    <property type="match status" value="1"/>
</dbReference>
<dbReference type="InterPro" id="IPR010287">
    <property type="entry name" value="DUF892_YciF-like"/>
</dbReference>
<dbReference type="InterPro" id="IPR012347">
    <property type="entry name" value="Ferritin-like"/>
</dbReference>
<proteinExistence type="predicted"/>
<gene>
    <name evidence="2" type="ORF">PNK_0722</name>
</gene>
<evidence type="ECO:0000313" key="2">
    <source>
        <dbReference type="EMBL" id="CUI16348.1"/>
    </source>
</evidence>
<dbReference type="InterPro" id="IPR047114">
    <property type="entry name" value="YciF"/>
</dbReference>
<dbReference type="EMBL" id="LN879502">
    <property type="protein sequence ID" value="CUI16348.1"/>
    <property type="molecule type" value="Genomic_DNA"/>
</dbReference>
<evidence type="ECO:0000256" key="1">
    <source>
        <dbReference type="SAM" id="MobiDB-lite"/>
    </source>
</evidence>
<dbReference type="InterPro" id="IPR009078">
    <property type="entry name" value="Ferritin-like_SF"/>
</dbReference>
<dbReference type="STRING" id="389348.PNK_0722"/>
<feature type="compositionally biased region" description="Polar residues" evidence="1">
    <location>
        <begin position="178"/>
        <end position="190"/>
    </location>
</feature>
<protein>
    <submittedName>
        <fullName evidence="2">Uncharacterized protein</fullName>
    </submittedName>
</protein>
<dbReference type="KEGG" id="pnl:PNK_0722"/>
<sequence length="190" mass="21289">MQQNSFYELFLELLRDVFDAENQIVVGLPKVIKASTHAELKEALAHHLDETKNQVLRLKKIFKMLNENPTGVECTAMAGLMKEAEEEIAKKTTPSVKDAGLIICCQKVEHYEIASYGSARALARHLNQSEINERFNFDEIADLLQETLDEESSADEKLTDIAEGGFFSQGINDEAETEAQTPTKTTRPKS</sequence>
<dbReference type="FunCoup" id="A0A0U5CNU4">
    <property type="interactions" value="6"/>
</dbReference>
<feature type="region of interest" description="Disordered" evidence="1">
    <location>
        <begin position="151"/>
        <end position="190"/>
    </location>
</feature>
<name>A0A0U5CNU4_9BACT</name>
<evidence type="ECO:0000313" key="3">
    <source>
        <dbReference type="Proteomes" id="UP000069902"/>
    </source>
</evidence>
<dbReference type="PANTHER" id="PTHR30565:SF9">
    <property type="entry name" value="PROTEIN YCIF"/>
    <property type="match status" value="1"/>
</dbReference>